<sequence length="237" mass="26914">MTRLRYSLVHSQRKVGMKQDFIPDIGKLSMEERVRLLQGERFAILHDRKVIFGKWPKAALMAFSSVFHDILEANPTAAAIVLYSIQVPINSLKQLLFFMAASIRSSEHVNLKPMGTLKENTKLYYTGSLLGWSPTRATYLDEVFISIGADILNPKATIGESELATIFCTGPDDLLYEFVRIMVPLARFPGPMDEIFEVEQHLDFINPKDYGLQITEGELDTILFLHNHRMQILIGRG</sequence>
<evidence type="ECO:0000313" key="2">
    <source>
        <dbReference type="Proteomes" id="UP000700596"/>
    </source>
</evidence>
<evidence type="ECO:0000313" key="1">
    <source>
        <dbReference type="EMBL" id="KAH7136129.1"/>
    </source>
</evidence>
<organism evidence="1 2">
    <name type="scientific">Dendryphion nanum</name>
    <dbReference type="NCBI Taxonomy" id="256645"/>
    <lineage>
        <taxon>Eukaryota</taxon>
        <taxon>Fungi</taxon>
        <taxon>Dikarya</taxon>
        <taxon>Ascomycota</taxon>
        <taxon>Pezizomycotina</taxon>
        <taxon>Dothideomycetes</taxon>
        <taxon>Pleosporomycetidae</taxon>
        <taxon>Pleosporales</taxon>
        <taxon>Torulaceae</taxon>
        <taxon>Dendryphion</taxon>
    </lineage>
</organism>
<dbReference type="Proteomes" id="UP000700596">
    <property type="component" value="Unassembled WGS sequence"/>
</dbReference>
<reference evidence="1" key="1">
    <citation type="journal article" date="2021" name="Nat. Commun.">
        <title>Genetic determinants of endophytism in the Arabidopsis root mycobiome.</title>
        <authorList>
            <person name="Mesny F."/>
            <person name="Miyauchi S."/>
            <person name="Thiergart T."/>
            <person name="Pickel B."/>
            <person name="Atanasova L."/>
            <person name="Karlsson M."/>
            <person name="Huettel B."/>
            <person name="Barry K.W."/>
            <person name="Haridas S."/>
            <person name="Chen C."/>
            <person name="Bauer D."/>
            <person name="Andreopoulos W."/>
            <person name="Pangilinan J."/>
            <person name="LaButti K."/>
            <person name="Riley R."/>
            <person name="Lipzen A."/>
            <person name="Clum A."/>
            <person name="Drula E."/>
            <person name="Henrissat B."/>
            <person name="Kohler A."/>
            <person name="Grigoriev I.V."/>
            <person name="Martin F.M."/>
            <person name="Hacquard S."/>
        </authorList>
    </citation>
    <scope>NUCLEOTIDE SEQUENCE</scope>
    <source>
        <strain evidence="1">MPI-CAGE-CH-0243</strain>
    </source>
</reference>
<name>A0A9P9IZI8_9PLEO</name>
<accession>A0A9P9IZI8</accession>
<keyword evidence="2" id="KW-1185">Reference proteome</keyword>
<gene>
    <name evidence="1" type="ORF">B0J11DRAFT_502915</name>
</gene>
<proteinExistence type="predicted"/>
<dbReference type="EMBL" id="JAGMWT010000002">
    <property type="protein sequence ID" value="KAH7136129.1"/>
    <property type="molecule type" value="Genomic_DNA"/>
</dbReference>
<dbReference type="AlphaFoldDB" id="A0A9P9IZI8"/>
<protein>
    <submittedName>
        <fullName evidence="1">Uncharacterized protein</fullName>
    </submittedName>
</protein>
<comment type="caution">
    <text evidence="1">The sequence shown here is derived from an EMBL/GenBank/DDBJ whole genome shotgun (WGS) entry which is preliminary data.</text>
</comment>